<evidence type="ECO:0000256" key="1">
    <source>
        <dbReference type="ARBA" id="ARBA00005952"/>
    </source>
</evidence>
<dbReference type="GO" id="GO:0031564">
    <property type="term" value="P:transcription antitermination"/>
    <property type="evidence" value="ECO:0007669"/>
    <property type="project" value="UniProtKB-KW"/>
</dbReference>
<feature type="domain" description="NusB/RsmB/TIM44" evidence="6">
    <location>
        <begin position="5"/>
        <end position="124"/>
    </location>
</feature>
<evidence type="ECO:0000313" key="7">
    <source>
        <dbReference type="EMBL" id="RGD78047.1"/>
    </source>
</evidence>
<dbReference type="EMBL" id="QUSK01000002">
    <property type="protein sequence ID" value="RGD78047.1"/>
    <property type="molecule type" value="Genomic_DNA"/>
</dbReference>
<dbReference type="Proteomes" id="UP000260721">
    <property type="component" value="Unassembled WGS sequence"/>
</dbReference>
<gene>
    <name evidence="8" type="primary">nusB</name>
    <name evidence="7" type="ORF">DXC78_01205</name>
    <name evidence="8" type="ORF">NCTC11087_00551</name>
</gene>
<keyword evidence="3" id="KW-0694">RNA-binding</keyword>
<keyword evidence="2" id="KW-0889">Transcription antitermination</keyword>
<dbReference type="PANTHER" id="PTHR11078:SF3">
    <property type="entry name" value="ANTITERMINATION NUSB DOMAIN-CONTAINING PROTEIN"/>
    <property type="match status" value="1"/>
</dbReference>
<dbReference type="STRING" id="1123313.GCA_000420345_00161"/>
<keyword evidence="5" id="KW-0804">Transcription</keyword>
<dbReference type="SUPFAM" id="SSF48013">
    <property type="entry name" value="NusB-like"/>
    <property type="match status" value="1"/>
</dbReference>
<dbReference type="Proteomes" id="UP000255523">
    <property type="component" value="Unassembled WGS sequence"/>
</dbReference>
<dbReference type="Pfam" id="PF01029">
    <property type="entry name" value="NusB"/>
    <property type="match status" value="1"/>
</dbReference>
<proteinExistence type="inferred from homology"/>
<evidence type="ECO:0000313" key="9">
    <source>
        <dbReference type="Proteomes" id="UP000255523"/>
    </source>
</evidence>
<dbReference type="GO" id="GO:0003723">
    <property type="term" value="F:RNA binding"/>
    <property type="evidence" value="ECO:0007669"/>
    <property type="project" value="UniProtKB-KW"/>
</dbReference>
<dbReference type="Gene3D" id="1.10.940.10">
    <property type="entry name" value="NusB-like"/>
    <property type="match status" value="1"/>
</dbReference>
<protein>
    <submittedName>
        <fullName evidence="7">Transcription antitermination factor NusB</fullName>
    </submittedName>
    <submittedName>
        <fullName evidence="8">Transcription antitermination protein NusB</fullName>
    </submittedName>
</protein>
<accession>A0A380LLJ9</accession>
<dbReference type="InterPro" id="IPR035926">
    <property type="entry name" value="NusB-like_sf"/>
</dbReference>
<keyword evidence="9" id="KW-1185">Reference proteome</keyword>
<dbReference type="RefSeq" id="WP_022789059.1">
    <property type="nucleotide sequence ID" value="NZ_CALCIP010000037.1"/>
</dbReference>
<dbReference type="AlphaFoldDB" id="A0A380LLJ9"/>
<comment type="similarity">
    <text evidence="1">Belongs to the NusB family.</text>
</comment>
<reference evidence="7 10" key="2">
    <citation type="submission" date="2018-08" db="EMBL/GenBank/DDBJ databases">
        <title>A genome reference for cultivated species of the human gut microbiota.</title>
        <authorList>
            <person name="Zou Y."/>
            <person name="Xue W."/>
            <person name="Luo G."/>
        </authorList>
    </citation>
    <scope>NUCLEOTIDE SEQUENCE [LARGE SCALE GENOMIC DNA]</scope>
    <source>
        <strain evidence="7 10">TF08-11</strain>
    </source>
</reference>
<organism evidence="8 9">
    <name type="scientific">Faecalicoccus pleomorphus</name>
    <dbReference type="NCBI Taxonomy" id="1323"/>
    <lineage>
        <taxon>Bacteria</taxon>
        <taxon>Bacillati</taxon>
        <taxon>Bacillota</taxon>
        <taxon>Erysipelotrichia</taxon>
        <taxon>Erysipelotrichales</taxon>
        <taxon>Erysipelotrichaceae</taxon>
        <taxon>Faecalicoccus</taxon>
    </lineage>
</organism>
<evidence type="ECO:0000313" key="8">
    <source>
        <dbReference type="EMBL" id="SUO03682.1"/>
    </source>
</evidence>
<reference evidence="8 9" key="1">
    <citation type="submission" date="2018-06" db="EMBL/GenBank/DDBJ databases">
        <authorList>
            <consortium name="Pathogen Informatics"/>
            <person name="Doyle S."/>
        </authorList>
    </citation>
    <scope>NUCLEOTIDE SEQUENCE [LARGE SCALE GENOMIC DNA]</scope>
    <source>
        <strain evidence="8 9">NCTC11087</strain>
    </source>
</reference>
<dbReference type="GeneID" id="77461534"/>
<dbReference type="OrthoDB" id="9811381at2"/>
<evidence type="ECO:0000256" key="5">
    <source>
        <dbReference type="ARBA" id="ARBA00023163"/>
    </source>
</evidence>
<dbReference type="GO" id="GO:0006353">
    <property type="term" value="P:DNA-templated transcription termination"/>
    <property type="evidence" value="ECO:0007669"/>
    <property type="project" value="InterPro"/>
</dbReference>
<dbReference type="InterPro" id="IPR006027">
    <property type="entry name" value="NusB_RsmB_TIM44"/>
</dbReference>
<name>A0A380LLJ9_9FIRM</name>
<dbReference type="PANTHER" id="PTHR11078">
    <property type="entry name" value="N UTILIZATION SUBSTANCE PROTEIN B-RELATED"/>
    <property type="match status" value="1"/>
</dbReference>
<evidence type="ECO:0000259" key="6">
    <source>
        <dbReference type="Pfam" id="PF01029"/>
    </source>
</evidence>
<sequence>MNRHEQRVIALETIYQNLLLKKDIRKALFECTHGQNEIDPFLYTLTIDLMDKKTAYRKDIESRLRDDWTFDRLSLLEQTILLMAYQEFYVIQTPKAVVIDEAINLAKAYCDDSSYKLINGILDQL</sequence>
<dbReference type="EMBL" id="UHFX01000003">
    <property type="protein sequence ID" value="SUO03682.1"/>
    <property type="molecule type" value="Genomic_DNA"/>
</dbReference>
<dbReference type="InterPro" id="IPR011605">
    <property type="entry name" value="NusB_fam"/>
</dbReference>
<dbReference type="GO" id="GO:0005829">
    <property type="term" value="C:cytosol"/>
    <property type="evidence" value="ECO:0007669"/>
    <property type="project" value="TreeGrafter"/>
</dbReference>
<dbReference type="NCBIfam" id="TIGR01951">
    <property type="entry name" value="nusB"/>
    <property type="match status" value="1"/>
</dbReference>
<evidence type="ECO:0000256" key="4">
    <source>
        <dbReference type="ARBA" id="ARBA00023015"/>
    </source>
</evidence>
<keyword evidence="4" id="KW-0805">Transcription regulation</keyword>
<evidence type="ECO:0000313" key="10">
    <source>
        <dbReference type="Proteomes" id="UP000260721"/>
    </source>
</evidence>
<evidence type="ECO:0000256" key="2">
    <source>
        <dbReference type="ARBA" id="ARBA00022814"/>
    </source>
</evidence>
<evidence type="ECO:0000256" key="3">
    <source>
        <dbReference type="ARBA" id="ARBA00022884"/>
    </source>
</evidence>